<comment type="similarity">
    <text evidence="1 4">Belongs to the glycosyl hydrolase 5 (cellulase A) family.</text>
</comment>
<dbReference type="Gene3D" id="2.60.40.1180">
    <property type="entry name" value="Golgi alpha-mannosidase II"/>
    <property type="match status" value="1"/>
</dbReference>
<dbReference type="GO" id="GO:0000272">
    <property type="term" value="P:polysaccharide catabolic process"/>
    <property type="evidence" value="ECO:0007669"/>
    <property type="project" value="InterPro"/>
</dbReference>
<dbReference type="Gene3D" id="3.20.20.80">
    <property type="entry name" value="Glycosidases"/>
    <property type="match status" value="1"/>
</dbReference>
<evidence type="ECO:0000256" key="1">
    <source>
        <dbReference type="ARBA" id="ARBA00005641"/>
    </source>
</evidence>
<evidence type="ECO:0000256" key="4">
    <source>
        <dbReference type="RuleBase" id="RU361153"/>
    </source>
</evidence>
<organism evidence="8 9">
    <name type="scientific">Triparma columacea</name>
    <dbReference type="NCBI Taxonomy" id="722753"/>
    <lineage>
        <taxon>Eukaryota</taxon>
        <taxon>Sar</taxon>
        <taxon>Stramenopiles</taxon>
        <taxon>Ochrophyta</taxon>
        <taxon>Bolidophyceae</taxon>
        <taxon>Parmales</taxon>
        <taxon>Triparmaceae</taxon>
        <taxon>Triparma</taxon>
    </lineage>
</organism>
<feature type="signal peptide" evidence="5">
    <location>
        <begin position="1"/>
        <end position="26"/>
    </location>
</feature>
<reference evidence="9" key="1">
    <citation type="journal article" date="2023" name="Commun. Biol.">
        <title>Genome analysis of Parmales, the sister group of diatoms, reveals the evolutionary specialization of diatoms from phago-mixotrophs to photoautotrophs.</title>
        <authorList>
            <person name="Ban H."/>
            <person name="Sato S."/>
            <person name="Yoshikawa S."/>
            <person name="Yamada K."/>
            <person name="Nakamura Y."/>
            <person name="Ichinomiya M."/>
            <person name="Sato N."/>
            <person name="Blanc-Mathieu R."/>
            <person name="Endo H."/>
            <person name="Kuwata A."/>
            <person name="Ogata H."/>
        </authorList>
    </citation>
    <scope>NUCLEOTIDE SEQUENCE [LARGE SCALE GENOMIC DNA]</scope>
</reference>
<evidence type="ECO:0000259" key="6">
    <source>
        <dbReference type="Pfam" id="PF00150"/>
    </source>
</evidence>
<dbReference type="InterPro" id="IPR013780">
    <property type="entry name" value="Glyco_hydro_b"/>
</dbReference>
<dbReference type="InterPro" id="IPR041036">
    <property type="entry name" value="GH5_C"/>
</dbReference>
<sequence length="528" mass="58051">MAPSFRLFHSLLSLLSLLSLPSLCTSSTPPISRISVNKENNLMKDEQGRVRIFHGFNDCANDAGKGESIGRFDGSNYMPRVLLSNDTRLEELTSTYGFNAFRISAAWAALQPDPPSSDGTITDDSSYLTALSDLVAKLADHGAFSLLDMHQDGLSPSYGSYDGIPQWLANLTEPRHAWPWPWKDNAPNDISEAAAQNFGEIYHNTHGGLDAWAAAWRSFAERFQHNPAVLGYELMNEPFAGDVYHDPTLFLPGVAGSKSLAPAYDVVADAIRSVDNTTMIFFEPVTWGMVHDSPRTIQKLISSGFDHVPGGDEYSDRSVFSFHYYCFFAKNGDGTTYPSMEKKACDEFLGPAVFDAVDETAKRLGSGSMMTEFGGSFYSPDSKNPNGRSTEEFNWLMDEADKRLQSWTFWDIAHYYNYPEPTPGCSDGLDCPGVKLLSRPYAQATAGTPTLMRFDTSSSVFTFSFDADASITAPTEIFLPPHSYPEGYSIEIEAASNTAAWEVCEDRPNVICVSVASDSTVTLTVSPK</sequence>
<evidence type="ECO:0000259" key="7">
    <source>
        <dbReference type="Pfam" id="PF18564"/>
    </source>
</evidence>
<keyword evidence="5" id="KW-0732">Signal</keyword>
<proteinExistence type="inferred from homology"/>
<gene>
    <name evidence="8" type="ORF">TrCOL_g9694</name>
</gene>
<comment type="caution">
    <text evidence="8">The sequence shown here is derived from an EMBL/GenBank/DDBJ whole genome shotgun (WGS) entry which is preliminary data.</text>
</comment>
<dbReference type="InterPro" id="IPR052066">
    <property type="entry name" value="Glycosphingolipid_Hydrolases"/>
</dbReference>
<dbReference type="PANTHER" id="PTHR31308">
    <property type="match status" value="1"/>
</dbReference>
<evidence type="ECO:0000256" key="5">
    <source>
        <dbReference type="SAM" id="SignalP"/>
    </source>
</evidence>
<dbReference type="Pfam" id="PF18564">
    <property type="entry name" value="Glyco_hydro_5_C"/>
    <property type="match status" value="1"/>
</dbReference>
<accession>A0A9W7LBH0</accession>
<evidence type="ECO:0000256" key="3">
    <source>
        <dbReference type="ARBA" id="ARBA00023295"/>
    </source>
</evidence>
<dbReference type="AlphaFoldDB" id="A0A9W7LBH0"/>
<dbReference type="Proteomes" id="UP001165065">
    <property type="component" value="Unassembled WGS sequence"/>
</dbReference>
<protein>
    <recommendedName>
        <fullName evidence="10">Glycoside hydrolase family 5 domain-containing protein</fullName>
    </recommendedName>
</protein>
<feature type="domain" description="Glycoside hydrolase family 5 C-terminal" evidence="7">
    <location>
        <begin position="439"/>
        <end position="524"/>
    </location>
</feature>
<evidence type="ECO:0000313" key="8">
    <source>
        <dbReference type="EMBL" id="GMI43418.1"/>
    </source>
</evidence>
<feature type="chain" id="PRO_5040766890" description="Glycoside hydrolase family 5 domain-containing protein" evidence="5">
    <location>
        <begin position="27"/>
        <end position="528"/>
    </location>
</feature>
<evidence type="ECO:0000256" key="2">
    <source>
        <dbReference type="ARBA" id="ARBA00022801"/>
    </source>
</evidence>
<dbReference type="GO" id="GO:0016042">
    <property type="term" value="P:lipid catabolic process"/>
    <property type="evidence" value="ECO:0007669"/>
    <property type="project" value="UniProtKB-ARBA"/>
</dbReference>
<keyword evidence="3 4" id="KW-0326">Glycosidase</keyword>
<feature type="domain" description="Glycoside hydrolase family 5" evidence="6">
    <location>
        <begin position="85"/>
        <end position="413"/>
    </location>
</feature>
<dbReference type="GO" id="GO:0004553">
    <property type="term" value="F:hydrolase activity, hydrolyzing O-glycosyl compounds"/>
    <property type="evidence" value="ECO:0007669"/>
    <property type="project" value="InterPro"/>
</dbReference>
<keyword evidence="2 4" id="KW-0378">Hydrolase</keyword>
<dbReference type="GO" id="GO:1901136">
    <property type="term" value="P:carbohydrate derivative catabolic process"/>
    <property type="evidence" value="ECO:0007669"/>
    <property type="project" value="UniProtKB-ARBA"/>
</dbReference>
<name>A0A9W7LBH0_9STRA</name>
<dbReference type="PANTHER" id="PTHR31308:SF3">
    <property type="entry name" value="ENDOGLYCOCERAMIDASE"/>
    <property type="match status" value="1"/>
</dbReference>
<dbReference type="OrthoDB" id="1887033at2759"/>
<evidence type="ECO:0000313" key="9">
    <source>
        <dbReference type="Proteomes" id="UP001165065"/>
    </source>
</evidence>
<keyword evidence="9" id="KW-1185">Reference proteome</keyword>
<evidence type="ECO:0008006" key="10">
    <source>
        <dbReference type="Google" id="ProtNLM"/>
    </source>
</evidence>
<dbReference type="SUPFAM" id="SSF51445">
    <property type="entry name" value="(Trans)glycosidases"/>
    <property type="match status" value="1"/>
</dbReference>
<dbReference type="InterPro" id="IPR017853">
    <property type="entry name" value="GH"/>
</dbReference>
<dbReference type="Pfam" id="PF00150">
    <property type="entry name" value="Cellulase"/>
    <property type="match status" value="1"/>
</dbReference>
<dbReference type="EMBL" id="BRYA01000192">
    <property type="protein sequence ID" value="GMI43418.1"/>
    <property type="molecule type" value="Genomic_DNA"/>
</dbReference>
<dbReference type="InterPro" id="IPR001547">
    <property type="entry name" value="Glyco_hydro_5"/>
</dbReference>